<evidence type="ECO:0000256" key="9">
    <source>
        <dbReference type="ARBA" id="ARBA00022840"/>
    </source>
</evidence>
<evidence type="ECO:0000313" key="21">
    <source>
        <dbReference type="Proteomes" id="UP000647416"/>
    </source>
</evidence>
<keyword evidence="13 15" id="KW-0030">Aminoacyl-tRNA synthetase</keyword>
<dbReference type="GO" id="GO:0005524">
    <property type="term" value="F:ATP binding"/>
    <property type="evidence" value="ECO:0007669"/>
    <property type="project" value="UniProtKB-UniRule"/>
</dbReference>
<dbReference type="InterPro" id="IPR020825">
    <property type="entry name" value="Phe-tRNA_synthase-like_B3/B4"/>
</dbReference>
<comment type="cofactor">
    <cofactor evidence="15">
        <name>Mg(2+)</name>
        <dbReference type="ChEBI" id="CHEBI:18420"/>
    </cofactor>
    <text evidence="15">Binds 2 magnesium ions per tetramer.</text>
</comment>
<dbReference type="Pfam" id="PF03484">
    <property type="entry name" value="B5"/>
    <property type="match status" value="1"/>
</dbReference>
<dbReference type="GO" id="GO:0016740">
    <property type="term" value="F:transferase activity"/>
    <property type="evidence" value="ECO:0007669"/>
    <property type="project" value="UniProtKB-ARBA"/>
</dbReference>
<dbReference type="InterPro" id="IPR033714">
    <property type="entry name" value="tRNA_bind_bactPheRS"/>
</dbReference>
<dbReference type="GO" id="GO:0000287">
    <property type="term" value="F:magnesium ion binding"/>
    <property type="evidence" value="ECO:0007669"/>
    <property type="project" value="UniProtKB-UniRule"/>
</dbReference>
<dbReference type="SMART" id="SM00874">
    <property type="entry name" value="B5"/>
    <property type="match status" value="1"/>
</dbReference>
<organism evidence="20 21">
    <name type="scientific">Qingrenia yutianensis</name>
    <dbReference type="NCBI Taxonomy" id="2763676"/>
    <lineage>
        <taxon>Bacteria</taxon>
        <taxon>Bacillati</taxon>
        <taxon>Bacillota</taxon>
        <taxon>Clostridia</taxon>
        <taxon>Eubacteriales</taxon>
        <taxon>Oscillospiraceae</taxon>
        <taxon>Qingrenia</taxon>
    </lineage>
</organism>
<evidence type="ECO:0000259" key="19">
    <source>
        <dbReference type="PROSITE" id="PS51483"/>
    </source>
</evidence>
<dbReference type="SUPFAM" id="SSF54991">
    <property type="entry name" value="Anticodon-binding domain of PheRS"/>
    <property type="match status" value="1"/>
</dbReference>
<keyword evidence="12 15" id="KW-0648">Protein biosynthesis</keyword>
<evidence type="ECO:0000256" key="8">
    <source>
        <dbReference type="ARBA" id="ARBA00022741"/>
    </source>
</evidence>
<dbReference type="PANTHER" id="PTHR10947">
    <property type="entry name" value="PHENYLALANYL-TRNA SYNTHETASE BETA CHAIN AND LEUCINE-RICH REPEAT-CONTAINING PROTEIN 47"/>
    <property type="match status" value="1"/>
</dbReference>
<dbReference type="RefSeq" id="WP_262431614.1">
    <property type="nucleotide sequence ID" value="NZ_JACRTE010000003.1"/>
</dbReference>
<dbReference type="SMART" id="SM00896">
    <property type="entry name" value="FDX-ACB"/>
    <property type="match status" value="1"/>
</dbReference>
<evidence type="ECO:0000256" key="15">
    <source>
        <dbReference type="HAMAP-Rule" id="MF_00283"/>
    </source>
</evidence>
<dbReference type="InterPro" id="IPR036690">
    <property type="entry name" value="Fdx_antiC-bd_sf"/>
</dbReference>
<dbReference type="HAMAP" id="MF_00283">
    <property type="entry name" value="Phe_tRNA_synth_beta1"/>
    <property type="match status" value="1"/>
</dbReference>
<keyword evidence="9 15" id="KW-0067">ATP-binding</keyword>
<feature type="domain" description="B5" evidence="19">
    <location>
        <begin position="408"/>
        <end position="479"/>
    </location>
</feature>
<dbReference type="PANTHER" id="PTHR10947:SF0">
    <property type="entry name" value="PHENYLALANINE--TRNA LIGASE BETA SUBUNIT"/>
    <property type="match status" value="1"/>
</dbReference>
<protein>
    <recommendedName>
        <fullName evidence="15">Phenylalanine--tRNA ligase beta subunit</fullName>
        <ecNumber evidence="15">6.1.1.20</ecNumber>
    </recommendedName>
    <alternativeName>
        <fullName evidence="15">Phenylalanyl-tRNA synthetase beta subunit</fullName>
        <shortName evidence="15">PheRS</shortName>
    </alternativeName>
</protein>
<dbReference type="Gene3D" id="3.30.70.380">
    <property type="entry name" value="Ferrodoxin-fold anticodon-binding domain"/>
    <property type="match status" value="1"/>
</dbReference>
<keyword evidence="10 15" id="KW-0460">Magnesium</keyword>
<feature type="domain" description="TRNA-binding" evidence="17">
    <location>
        <begin position="40"/>
        <end position="154"/>
    </location>
</feature>
<feature type="binding site" evidence="15">
    <location>
        <position position="466"/>
    </location>
    <ligand>
        <name>Mg(2+)</name>
        <dbReference type="ChEBI" id="CHEBI:18420"/>
        <note>shared with alpha subunit</note>
    </ligand>
</feature>
<evidence type="ECO:0000256" key="2">
    <source>
        <dbReference type="ARBA" id="ARBA00008653"/>
    </source>
</evidence>
<evidence type="ECO:0000256" key="14">
    <source>
        <dbReference type="ARBA" id="ARBA00049255"/>
    </source>
</evidence>
<evidence type="ECO:0000256" key="16">
    <source>
        <dbReference type="PROSITE-ProRule" id="PRU00209"/>
    </source>
</evidence>
<dbReference type="CDD" id="cd00769">
    <property type="entry name" value="PheRS_beta_core"/>
    <property type="match status" value="1"/>
</dbReference>
<dbReference type="PROSITE" id="PS51483">
    <property type="entry name" value="B5"/>
    <property type="match status" value="1"/>
</dbReference>
<feature type="binding site" evidence="15">
    <location>
        <position position="467"/>
    </location>
    <ligand>
        <name>Mg(2+)</name>
        <dbReference type="ChEBI" id="CHEBI:18420"/>
        <note>shared with alpha subunit</note>
    </ligand>
</feature>
<evidence type="ECO:0000256" key="4">
    <source>
        <dbReference type="ARBA" id="ARBA00022490"/>
    </source>
</evidence>
<dbReference type="InterPro" id="IPR041616">
    <property type="entry name" value="PheRS_beta_core"/>
</dbReference>
<comment type="subunit">
    <text evidence="3 15">Tetramer of two alpha and two beta subunits.</text>
</comment>
<dbReference type="Gene3D" id="3.50.40.10">
    <property type="entry name" value="Phenylalanyl-trna Synthetase, Chain B, domain 3"/>
    <property type="match status" value="1"/>
</dbReference>
<evidence type="ECO:0000256" key="10">
    <source>
        <dbReference type="ARBA" id="ARBA00022842"/>
    </source>
</evidence>
<evidence type="ECO:0000256" key="6">
    <source>
        <dbReference type="ARBA" id="ARBA00022598"/>
    </source>
</evidence>
<evidence type="ECO:0000256" key="11">
    <source>
        <dbReference type="ARBA" id="ARBA00022884"/>
    </source>
</evidence>
<dbReference type="Pfam" id="PF03483">
    <property type="entry name" value="B3_4"/>
    <property type="match status" value="1"/>
</dbReference>
<dbReference type="FunFam" id="3.50.40.10:FF:000001">
    <property type="entry name" value="Phenylalanine--tRNA ligase beta subunit"/>
    <property type="match status" value="1"/>
</dbReference>
<comment type="catalytic activity">
    <reaction evidence="14 15">
        <text>tRNA(Phe) + L-phenylalanine + ATP = L-phenylalanyl-tRNA(Phe) + AMP + diphosphate + H(+)</text>
        <dbReference type="Rhea" id="RHEA:19413"/>
        <dbReference type="Rhea" id="RHEA-COMP:9668"/>
        <dbReference type="Rhea" id="RHEA-COMP:9699"/>
        <dbReference type="ChEBI" id="CHEBI:15378"/>
        <dbReference type="ChEBI" id="CHEBI:30616"/>
        <dbReference type="ChEBI" id="CHEBI:33019"/>
        <dbReference type="ChEBI" id="CHEBI:58095"/>
        <dbReference type="ChEBI" id="CHEBI:78442"/>
        <dbReference type="ChEBI" id="CHEBI:78531"/>
        <dbReference type="ChEBI" id="CHEBI:456215"/>
        <dbReference type="EC" id="6.1.1.20"/>
    </reaction>
</comment>
<evidence type="ECO:0000256" key="3">
    <source>
        <dbReference type="ARBA" id="ARBA00011209"/>
    </source>
</evidence>
<dbReference type="FunFam" id="3.30.70.380:FF:000001">
    <property type="entry name" value="Phenylalanine--tRNA ligase beta subunit"/>
    <property type="match status" value="1"/>
</dbReference>
<dbReference type="Gene3D" id="3.30.930.10">
    <property type="entry name" value="Bira Bifunctional Protein, Domain 2"/>
    <property type="match status" value="1"/>
</dbReference>
<evidence type="ECO:0000259" key="17">
    <source>
        <dbReference type="PROSITE" id="PS50886"/>
    </source>
</evidence>
<comment type="similarity">
    <text evidence="2 15">Belongs to the phenylalanyl-tRNA synthetase beta subunit family. Type 1 subfamily.</text>
</comment>
<dbReference type="EMBL" id="JACRTE010000003">
    <property type="protein sequence ID" value="MBC8596056.1"/>
    <property type="molecule type" value="Genomic_DNA"/>
</dbReference>
<dbReference type="GO" id="GO:0006432">
    <property type="term" value="P:phenylalanyl-tRNA aminoacylation"/>
    <property type="evidence" value="ECO:0007669"/>
    <property type="project" value="UniProtKB-UniRule"/>
</dbReference>
<dbReference type="InterPro" id="IPR002547">
    <property type="entry name" value="tRNA-bd_dom"/>
</dbReference>
<dbReference type="FunFam" id="2.40.50.140:FF:000045">
    <property type="entry name" value="Phenylalanine--tRNA ligase beta subunit"/>
    <property type="match status" value="1"/>
</dbReference>
<dbReference type="Pfam" id="PF03147">
    <property type="entry name" value="FDX-ACB"/>
    <property type="match status" value="1"/>
</dbReference>
<dbReference type="SUPFAM" id="SSF46955">
    <property type="entry name" value="Putative DNA-binding domain"/>
    <property type="match status" value="1"/>
</dbReference>
<sequence>MKFPISWLNDYVDINGITSEEFAHAMTMSGSKVEGVENAGEEIQNVVVGKILKIVKHPDADKLVICSVDVENEVLQIVTGAKNVSEGDFVPVALHGSHLPGGIVIKKGKLRGVESCGMLCSIGELNLTLEDAPYAIEDGILIFDREYPLGMDVKEIFGLDEDVVEFEITPNRADCFSVLGIAREAAVTFDKPLKIGVPEVHETNDKVEDYASVTVLDTKDCMRYAARVVKNVKIAPSPKWLADRLKLSGIRSINNIVDITNYVLLEYGQPMHAFDLDNVAGHKIIVRKAENGEIMTTLDEQERKLDDTMLVICDADKPVAVAGVMGGLNSEIEDTTKTLLFESACFNGANVRLTAKKLGLRTEASSRYEKGLDPENVIGAINRACELVEMLGAGEVVSGIIDVDNSDKTPHILPFRPDYINAFLGTDISKEEMIKTLTAFEFKVDGDKVTVPTFRADVEGEADIAEEVARIYGYDKIKSSPLRGETTQGMKTKEQKLVNKIEEAAIAQGHYETMTFSFVSPDIFDKINTNDENLRNAVVITNPLGKDCSIMRTTLIPSMMDTISYNYNQRTPQGKFFEIAKVYLPVNGEKLPDERKEICLGMYGNYDFYDMKGSAESILDALNIKNYEFEAETENTTFHPGRCANIMCQGKKIGIIGELHPTVLKNYSVGAKAYIAVLDIRELNEMSNNNIQYKALPKFPAVTRDMALIADDAVTVGEIEKIIKKCSGKILEDVKLFDVYKGEQIEKGKKSLAFSVIYRADDRTLTDDEISAVFDKTIKQIAEKTGAQLR</sequence>
<dbReference type="GO" id="GO:0004826">
    <property type="term" value="F:phenylalanine-tRNA ligase activity"/>
    <property type="evidence" value="ECO:0007669"/>
    <property type="project" value="UniProtKB-UniRule"/>
</dbReference>
<dbReference type="EC" id="6.1.1.20" evidence="15"/>
<evidence type="ECO:0000256" key="5">
    <source>
        <dbReference type="ARBA" id="ARBA00022555"/>
    </source>
</evidence>
<keyword evidence="6 15" id="KW-0436">Ligase</keyword>
<feature type="binding site" evidence="15">
    <location>
        <position position="463"/>
    </location>
    <ligand>
        <name>Mg(2+)</name>
        <dbReference type="ChEBI" id="CHEBI:18420"/>
        <note>shared with alpha subunit</note>
    </ligand>
</feature>
<feature type="domain" description="FDX-ACB" evidence="18">
    <location>
        <begin position="697"/>
        <end position="790"/>
    </location>
</feature>
<dbReference type="InterPro" id="IPR005147">
    <property type="entry name" value="tRNA_synthase_B5-dom"/>
</dbReference>
<dbReference type="InterPro" id="IPR004532">
    <property type="entry name" value="Phe-tRNA-ligase_IIc_bsu_bact"/>
</dbReference>
<dbReference type="NCBIfam" id="TIGR00472">
    <property type="entry name" value="pheT_bact"/>
    <property type="match status" value="1"/>
</dbReference>
<evidence type="ECO:0000259" key="18">
    <source>
        <dbReference type="PROSITE" id="PS51447"/>
    </source>
</evidence>
<evidence type="ECO:0000256" key="7">
    <source>
        <dbReference type="ARBA" id="ARBA00022723"/>
    </source>
</evidence>
<keyword evidence="8 15" id="KW-0547">Nucleotide-binding</keyword>
<evidence type="ECO:0000313" key="20">
    <source>
        <dbReference type="EMBL" id="MBC8596056.1"/>
    </source>
</evidence>
<reference evidence="20" key="1">
    <citation type="submission" date="2020-08" db="EMBL/GenBank/DDBJ databases">
        <title>Genome public.</title>
        <authorList>
            <person name="Liu C."/>
            <person name="Sun Q."/>
        </authorList>
    </citation>
    <scope>NUCLEOTIDE SEQUENCE</scope>
    <source>
        <strain evidence="20">NSJ-50</strain>
    </source>
</reference>
<dbReference type="PROSITE" id="PS50886">
    <property type="entry name" value="TRBD"/>
    <property type="match status" value="1"/>
</dbReference>
<dbReference type="InterPro" id="IPR045864">
    <property type="entry name" value="aa-tRNA-synth_II/BPL/LPL"/>
</dbReference>
<dbReference type="SUPFAM" id="SSF56037">
    <property type="entry name" value="PheT/TilS domain"/>
    <property type="match status" value="1"/>
</dbReference>
<dbReference type="Proteomes" id="UP000647416">
    <property type="component" value="Unassembled WGS sequence"/>
</dbReference>
<dbReference type="InterPro" id="IPR045060">
    <property type="entry name" value="Phe-tRNA-ligase_IIc_bsu"/>
</dbReference>
<evidence type="ECO:0000256" key="13">
    <source>
        <dbReference type="ARBA" id="ARBA00023146"/>
    </source>
</evidence>
<gene>
    <name evidence="15" type="primary">pheT</name>
    <name evidence="20" type="ORF">H8706_04130</name>
</gene>
<keyword evidence="7 15" id="KW-0479">Metal-binding</keyword>
<dbReference type="PROSITE" id="PS51447">
    <property type="entry name" value="FDX_ACB"/>
    <property type="match status" value="1"/>
</dbReference>
<keyword evidence="4 15" id="KW-0963">Cytoplasm</keyword>
<dbReference type="AlphaFoldDB" id="A0A926ISI7"/>
<dbReference type="CDD" id="cd02796">
    <property type="entry name" value="tRNA_bind_bactPheRS"/>
    <property type="match status" value="1"/>
</dbReference>
<dbReference type="GO" id="GO:0009328">
    <property type="term" value="C:phenylalanine-tRNA ligase complex"/>
    <property type="evidence" value="ECO:0007669"/>
    <property type="project" value="TreeGrafter"/>
</dbReference>
<evidence type="ECO:0000256" key="1">
    <source>
        <dbReference type="ARBA" id="ARBA00004496"/>
    </source>
</evidence>
<proteinExistence type="inferred from homology"/>
<dbReference type="InterPro" id="IPR005121">
    <property type="entry name" value="Fdx_antiC-bd"/>
</dbReference>
<dbReference type="SMART" id="SM00873">
    <property type="entry name" value="B3_4"/>
    <property type="match status" value="1"/>
</dbReference>
<dbReference type="Pfam" id="PF01588">
    <property type="entry name" value="tRNA_bind"/>
    <property type="match status" value="1"/>
</dbReference>
<dbReference type="InterPro" id="IPR012340">
    <property type="entry name" value="NA-bd_OB-fold"/>
</dbReference>
<dbReference type="Pfam" id="PF17759">
    <property type="entry name" value="tRNA_synthFbeta"/>
    <property type="match status" value="1"/>
</dbReference>
<dbReference type="GO" id="GO:0140096">
    <property type="term" value="F:catalytic activity, acting on a protein"/>
    <property type="evidence" value="ECO:0007669"/>
    <property type="project" value="UniProtKB-ARBA"/>
</dbReference>
<comment type="caution">
    <text evidence="20">The sequence shown here is derived from an EMBL/GenBank/DDBJ whole genome shotgun (WGS) entry which is preliminary data.</text>
</comment>
<dbReference type="GO" id="GO:0000049">
    <property type="term" value="F:tRNA binding"/>
    <property type="evidence" value="ECO:0007669"/>
    <property type="project" value="UniProtKB-UniRule"/>
</dbReference>
<comment type="subcellular location">
    <subcellularLocation>
        <location evidence="1 15">Cytoplasm</location>
    </subcellularLocation>
</comment>
<name>A0A926ISI7_9FIRM</name>
<keyword evidence="11 16" id="KW-0694">RNA-binding</keyword>
<keyword evidence="5 16" id="KW-0820">tRNA-binding</keyword>
<dbReference type="Gene3D" id="2.40.50.140">
    <property type="entry name" value="Nucleic acid-binding proteins"/>
    <property type="match status" value="1"/>
</dbReference>
<dbReference type="Gene3D" id="3.30.56.10">
    <property type="match status" value="2"/>
</dbReference>
<keyword evidence="21" id="KW-1185">Reference proteome</keyword>
<evidence type="ECO:0000256" key="12">
    <source>
        <dbReference type="ARBA" id="ARBA00022917"/>
    </source>
</evidence>
<dbReference type="InterPro" id="IPR005146">
    <property type="entry name" value="B3/B4_tRNA-bd"/>
</dbReference>
<dbReference type="InterPro" id="IPR009061">
    <property type="entry name" value="DNA-bd_dom_put_sf"/>
</dbReference>
<accession>A0A926ISI7</accession>
<feature type="binding site" evidence="15">
    <location>
        <position position="457"/>
    </location>
    <ligand>
        <name>Mg(2+)</name>
        <dbReference type="ChEBI" id="CHEBI:18420"/>
        <note>shared with alpha subunit</note>
    </ligand>
</feature>
<dbReference type="SUPFAM" id="SSF50249">
    <property type="entry name" value="Nucleic acid-binding proteins"/>
    <property type="match status" value="1"/>
</dbReference>
<dbReference type="SUPFAM" id="SSF55681">
    <property type="entry name" value="Class II aaRS and biotin synthetases"/>
    <property type="match status" value="1"/>
</dbReference>
<dbReference type="NCBIfam" id="NF045760">
    <property type="entry name" value="YtpR"/>
    <property type="match status" value="1"/>
</dbReference>